<comment type="caution">
    <text evidence="3">The sequence shown here is derived from an EMBL/GenBank/DDBJ whole genome shotgun (WGS) entry which is preliminary data.</text>
</comment>
<dbReference type="AlphaFoldDB" id="A0A512ALM3"/>
<dbReference type="Gene3D" id="3.40.50.150">
    <property type="entry name" value="Vaccinia Virus protein VP39"/>
    <property type="match status" value="1"/>
</dbReference>
<dbReference type="InterPro" id="IPR029063">
    <property type="entry name" value="SAM-dependent_MTases_sf"/>
</dbReference>
<dbReference type="EMBL" id="BJYR01000016">
    <property type="protein sequence ID" value="GEO00610.1"/>
    <property type="molecule type" value="Genomic_DNA"/>
</dbReference>
<evidence type="ECO:0000313" key="4">
    <source>
        <dbReference type="Proteomes" id="UP000321464"/>
    </source>
</evidence>
<dbReference type="PANTHER" id="PTHR13090:SF1">
    <property type="entry name" value="ARGININE-HYDROXYLASE NDUFAF5, MITOCHONDRIAL"/>
    <property type="match status" value="1"/>
</dbReference>
<dbReference type="InterPro" id="IPR050602">
    <property type="entry name" value="Malonyl-ACP_OMT"/>
</dbReference>
<accession>A0A512ALM3</accession>
<dbReference type="SUPFAM" id="SSF53335">
    <property type="entry name" value="S-adenosyl-L-methionine-dependent methyltransferases"/>
    <property type="match status" value="1"/>
</dbReference>
<dbReference type="Proteomes" id="UP000321464">
    <property type="component" value="Unassembled WGS sequence"/>
</dbReference>
<dbReference type="GO" id="GO:0008168">
    <property type="term" value="F:methyltransferase activity"/>
    <property type="evidence" value="ECO:0007669"/>
    <property type="project" value="UniProtKB-KW"/>
</dbReference>
<protein>
    <submittedName>
        <fullName evidence="3">Methyltransferase</fullName>
    </submittedName>
</protein>
<keyword evidence="2 3" id="KW-0808">Transferase</keyword>
<keyword evidence="1 3" id="KW-0489">Methyltransferase</keyword>
<sequence length="244" mass="26027">MRVLERRADAPRFLADDMADDVLDRLAFLRHRPKRALVVGDTSGVLADALTAGGCNVVRADPAPIASERPIDEEQPFPEPGFDLIAQLGSLATVNDLPGAMLHIRRALAPDGLAVMSLCGAGSVPALRAIMTETDGDRPAARIHPQVDVRAGGDLLQRCGFAEPMSDSRMLDVRYGSLRRLVADLRAQGLGNCLARPGPLLGKAGLARAEAAFASMADADGRVTERFAILTMSGWNKALRPPKF</sequence>
<gene>
    <name evidence="3" type="ORF">NSE01_24420</name>
</gene>
<evidence type="ECO:0000313" key="3">
    <source>
        <dbReference type="EMBL" id="GEO00610.1"/>
    </source>
</evidence>
<keyword evidence="4" id="KW-1185">Reference proteome</keyword>
<evidence type="ECO:0000256" key="2">
    <source>
        <dbReference type="ARBA" id="ARBA00022679"/>
    </source>
</evidence>
<reference evidence="3 4" key="1">
    <citation type="submission" date="2019-07" db="EMBL/GenBank/DDBJ databases">
        <title>Whole genome shotgun sequence of Novosphingobium sediminis NBRC 106119.</title>
        <authorList>
            <person name="Hosoyama A."/>
            <person name="Uohara A."/>
            <person name="Ohji S."/>
            <person name="Ichikawa N."/>
        </authorList>
    </citation>
    <scope>NUCLEOTIDE SEQUENCE [LARGE SCALE GENOMIC DNA]</scope>
    <source>
        <strain evidence="3 4">NBRC 106119</strain>
    </source>
</reference>
<dbReference type="Pfam" id="PF13489">
    <property type="entry name" value="Methyltransf_23"/>
    <property type="match status" value="1"/>
</dbReference>
<dbReference type="GO" id="GO:0032259">
    <property type="term" value="P:methylation"/>
    <property type="evidence" value="ECO:0007669"/>
    <property type="project" value="UniProtKB-KW"/>
</dbReference>
<dbReference type="PANTHER" id="PTHR13090">
    <property type="entry name" value="ARGININE-HYDROXYLASE NDUFAF5, MITOCHONDRIAL"/>
    <property type="match status" value="1"/>
</dbReference>
<proteinExistence type="predicted"/>
<organism evidence="3 4">
    <name type="scientific">Novosphingobium sediminis</name>
    <dbReference type="NCBI Taxonomy" id="707214"/>
    <lineage>
        <taxon>Bacteria</taxon>
        <taxon>Pseudomonadati</taxon>
        <taxon>Pseudomonadota</taxon>
        <taxon>Alphaproteobacteria</taxon>
        <taxon>Sphingomonadales</taxon>
        <taxon>Sphingomonadaceae</taxon>
        <taxon>Novosphingobium</taxon>
    </lineage>
</organism>
<evidence type="ECO:0000256" key="1">
    <source>
        <dbReference type="ARBA" id="ARBA00022603"/>
    </source>
</evidence>
<name>A0A512ALM3_9SPHN</name>